<evidence type="ECO:0000256" key="1">
    <source>
        <dbReference type="ARBA" id="ARBA00006814"/>
    </source>
</evidence>
<reference evidence="5" key="1">
    <citation type="submission" date="2020-07" db="EMBL/GenBank/DDBJ databases">
        <title>Huge and variable diversity of episymbiotic CPR bacteria and DPANN archaea in groundwater ecosystems.</title>
        <authorList>
            <person name="He C.Y."/>
            <person name="Keren R."/>
            <person name="Whittaker M."/>
            <person name="Farag I.F."/>
            <person name="Doudna J."/>
            <person name="Cate J.H.D."/>
            <person name="Banfield J.F."/>
        </authorList>
    </citation>
    <scope>NUCLEOTIDE SEQUENCE</scope>
    <source>
        <strain evidence="5">NC_groundwater_1520_Pr4_B-0.1um_53_5</strain>
    </source>
</reference>
<dbReference type="EMBL" id="JACQXR010000158">
    <property type="protein sequence ID" value="MBI4727785.1"/>
    <property type="molecule type" value="Genomic_DNA"/>
</dbReference>
<proteinExistence type="inferred from homology"/>
<dbReference type="GO" id="GO:0004190">
    <property type="term" value="F:aspartic-type endopeptidase activity"/>
    <property type="evidence" value="ECO:0007669"/>
    <property type="project" value="UniProtKB-KW"/>
</dbReference>
<dbReference type="InterPro" id="IPR000671">
    <property type="entry name" value="Peptidase_A31"/>
</dbReference>
<keyword evidence="3" id="KW-0064">Aspartyl protease</keyword>
<dbReference type="NCBIfam" id="TIGR00072">
    <property type="entry name" value="hydrog_prot"/>
    <property type="match status" value="1"/>
</dbReference>
<dbReference type="GO" id="GO:0008047">
    <property type="term" value="F:enzyme activator activity"/>
    <property type="evidence" value="ECO:0007669"/>
    <property type="project" value="InterPro"/>
</dbReference>
<dbReference type="PANTHER" id="PTHR30302:SF1">
    <property type="entry name" value="HYDROGENASE 2 MATURATION PROTEASE"/>
    <property type="match status" value="1"/>
</dbReference>
<evidence type="ECO:0000256" key="3">
    <source>
        <dbReference type="ARBA" id="ARBA00022750"/>
    </source>
</evidence>
<dbReference type="InterPro" id="IPR023430">
    <property type="entry name" value="Pept_HybD-like_dom_sf"/>
</dbReference>
<dbReference type="PANTHER" id="PTHR30302">
    <property type="entry name" value="HYDROGENASE 1 MATURATION PROTEASE"/>
    <property type="match status" value="1"/>
</dbReference>
<organism evidence="5 6">
    <name type="scientific">candidate division TA06 bacterium</name>
    <dbReference type="NCBI Taxonomy" id="2250710"/>
    <lineage>
        <taxon>Bacteria</taxon>
        <taxon>Bacteria division TA06</taxon>
    </lineage>
</organism>
<evidence type="ECO:0000313" key="6">
    <source>
        <dbReference type="Proteomes" id="UP000736328"/>
    </source>
</evidence>
<accession>A0A933IC85</accession>
<keyword evidence="2 5" id="KW-0645">Protease</keyword>
<name>A0A933IC85_UNCT6</name>
<dbReference type="AlphaFoldDB" id="A0A933IC85"/>
<dbReference type="GO" id="GO:0016485">
    <property type="term" value="P:protein processing"/>
    <property type="evidence" value="ECO:0007669"/>
    <property type="project" value="TreeGrafter"/>
</dbReference>
<protein>
    <submittedName>
        <fullName evidence="5">Hydrogenase maturation protease</fullName>
    </submittedName>
</protein>
<dbReference type="Gene3D" id="3.40.50.1450">
    <property type="entry name" value="HybD-like"/>
    <property type="match status" value="1"/>
</dbReference>
<dbReference type="SUPFAM" id="SSF53163">
    <property type="entry name" value="HybD-like"/>
    <property type="match status" value="1"/>
</dbReference>
<dbReference type="CDD" id="cd00518">
    <property type="entry name" value="H2MP"/>
    <property type="match status" value="1"/>
</dbReference>
<sequence length="155" mass="16486">MAKKSTIIIGLGNPILSDDGAGLQAARKLKEALKDRNDVEVVEAYAGGLRLLDLLVGHQRAIIIDAMETACEPGTIRRFSPSDLQQTRNVSSSHDASLTNALETGRALGMDMPPEVIVFGIEAAAVDNFSEALTEKVAKAVPDMIKTVMGLIDQA</sequence>
<evidence type="ECO:0000313" key="5">
    <source>
        <dbReference type="EMBL" id="MBI4727785.1"/>
    </source>
</evidence>
<dbReference type="PRINTS" id="PR00446">
    <property type="entry name" value="HYDRGNUPTAKE"/>
</dbReference>
<dbReference type="Pfam" id="PF01750">
    <property type="entry name" value="HycI"/>
    <property type="match status" value="1"/>
</dbReference>
<gene>
    <name evidence="5" type="ORF">HY768_11310</name>
</gene>
<comment type="similarity">
    <text evidence="1">Belongs to the peptidase A31 family.</text>
</comment>
<evidence type="ECO:0000256" key="4">
    <source>
        <dbReference type="ARBA" id="ARBA00022801"/>
    </source>
</evidence>
<comment type="caution">
    <text evidence="5">The sequence shown here is derived from an EMBL/GenBank/DDBJ whole genome shotgun (WGS) entry which is preliminary data.</text>
</comment>
<keyword evidence="4" id="KW-0378">Hydrolase</keyword>
<evidence type="ECO:0000256" key="2">
    <source>
        <dbReference type="ARBA" id="ARBA00022670"/>
    </source>
</evidence>
<dbReference type="Proteomes" id="UP000736328">
    <property type="component" value="Unassembled WGS sequence"/>
</dbReference>